<proteinExistence type="predicted"/>
<comment type="caution">
    <text evidence="1">The sequence shown here is derived from an EMBL/GenBank/DDBJ whole genome shotgun (WGS) entry which is preliminary data.</text>
</comment>
<reference evidence="1 2" key="1">
    <citation type="submission" date="2021-06" db="EMBL/GenBank/DDBJ databases">
        <title>Caerostris extrusa draft genome.</title>
        <authorList>
            <person name="Kono N."/>
            <person name="Arakawa K."/>
        </authorList>
    </citation>
    <scope>NUCLEOTIDE SEQUENCE [LARGE SCALE GENOMIC DNA]</scope>
</reference>
<evidence type="ECO:0000313" key="2">
    <source>
        <dbReference type="Proteomes" id="UP001054945"/>
    </source>
</evidence>
<name>A0AAV4Q8W3_CAEEX</name>
<sequence>MQSLRDYILYTEVQGPVGQLPQEVNMFSGCGIPFTHLKGIRQAGAEEFHLIRPTRVGAHPLIPFWEPPMARRRLHVNALFCRGFY</sequence>
<gene>
    <name evidence="1" type="ORF">CEXT_797021</name>
</gene>
<dbReference type="AlphaFoldDB" id="A0AAV4Q8W3"/>
<accession>A0AAV4Q8W3</accession>
<evidence type="ECO:0000313" key="1">
    <source>
        <dbReference type="EMBL" id="GIY06473.1"/>
    </source>
</evidence>
<protein>
    <submittedName>
        <fullName evidence="1">Uncharacterized protein</fullName>
    </submittedName>
</protein>
<keyword evidence="2" id="KW-1185">Reference proteome</keyword>
<dbReference type="EMBL" id="BPLR01005963">
    <property type="protein sequence ID" value="GIY06473.1"/>
    <property type="molecule type" value="Genomic_DNA"/>
</dbReference>
<organism evidence="1 2">
    <name type="scientific">Caerostris extrusa</name>
    <name type="common">Bark spider</name>
    <name type="synonym">Caerostris bankana</name>
    <dbReference type="NCBI Taxonomy" id="172846"/>
    <lineage>
        <taxon>Eukaryota</taxon>
        <taxon>Metazoa</taxon>
        <taxon>Ecdysozoa</taxon>
        <taxon>Arthropoda</taxon>
        <taxon>Chelicerata</taxon>
        <taxon>Arachnida</taxon>
        <taxon>Araneae</taxon>
        <taxon>Araneomorphae</taxon>
        <taxon>Entelegynae</taxon>
        <taxon>Araneoidea</taxon>
        <taxon>Araneidae</taxon>
        <taxon>Caerostris</taxon>
    </lineage>
</organism>
<dbReference type="Proteomes" id="UP001054945">
    <property type="component" value="Unassembled WGS sequence"/>
</dbReference>